<dbReference type="Proteomes" id="UP000199062">
    <property type="component" value="Unassembled WGS sequence"/>
</dbReference>
<sequence length="150" mass="16512">MIRKEAEVARGRAGGNLGTYLITYTLALRVRGSEWEVYRPKPAGEGATMRQSTHRGTSACERVDHLSDSEYHQVLSSDRRRTTLEVLAERTTPVDLEGLAVAVATRENDADDVADAVVTQVASTLHHIHLPKLARFGVVEYDANAARIET</sequence>
<evidence type="ECO:0000313" key="2">
    <source>
        <dbReference type="EMBL" id="SFR92434.1"/>
    </source>
</evidence>
<gene>
    <name evidence="2" type="ORF">SAMN05216559_1072</name>
</gene>
<feature type="domain" description="DUF7344" evidence="1">
    <location>
        <begin position="72"/>
        <end position="148"/>
    </location>
</feature>
<evidence type="ECO:0000259" key="1">
    <source>
        <dbReference type="Pfam" id="PF24035"/>
    </source>
</evidence>
<keyword evidence="3" id="KW-1185">Reference proteome</keyword>
<name>A0A1I6KMQ0_9EURY</name>
<protein>
    <recommendedName>
        <fullName evidence="1">DUF7344 domain-containing protein</fullName>
    </recommendedName>
</protein>
<dbReference type="InterPro" id="IPR055768">
    <property type="entry name" value="DUF7344"/>
</dbReference>
<evidence type="ECO:0000313" key="3">
    <source>
        <dbReference type="Proteomes" id="UP000199062"/>
    </source>
</evidence>
<dbReference type="STRING" id="767519.SAMN05216559_1072"/>
<accession>A0A1I6KMQ0</accession>
<dbReference type="Pfam" id="PF24035">
    <property type="entry name" value="DUF7344"/>
    <property type="match status" value="1"/>
</dbReference>
<dbReference type="EMBL" id="FOZK01000001">
    <property type="protein sequence ID" value="SFR92434.1"/>
    <property type="molecule type" value="Genomic_DNA"/>
</dbReference>
<proteinExistence type="predicted"/>
<reference evidence="2 3" key="1">
    <citation type="submission" date="2016-10" db="EMBL/GenBank/DDBJ databases">
        <authorList>
            <person name="de Groot N.N."/>
        </authorList>
    </citation>
    <scope>NUCLEOTIDE SEQUENCE [LARGE SCALE GENOMIC DNA]</scope>
    <source>
        <strain evidence="2 3">CGMCC 1.10457</strain>
    </source>
</reference>
<dbReference type="AlphaFoldDB" id="A0A1I6KMQ0"/>
<organism evidence="2 3">
    <name type="scientific">Halomicrobium zhouii</name>
    <dbReference type="NCBI Taxonomy" id="767519"/>
    <lineage>
        <taxon>Archaea</taxon>
        <taxon>Methanobacteriati</taxon>
        <taxon>Methanobacteriota</taxon>
        <taxon>Stenosarchaea group</taxon>
        <taxon>Halobacteria</taxon>
        <taxon>Halobacteriales</taxon>
        <taxon>Haloarculaceae</taxon>
        <taxon>Halomicrobium</taxon>
    </lineage>
</organism>